<evidence type="ECO:0000313" key="1">
    <source>
        <dbReference type="EMBL" id="BBY49925.1"/>
    </source>
</evidence>
<evidence type="ECO:0000313" key="2">
    <source>
        <dbReference type="Proteomes" id="UP000467428"/>
    </source>
</evidence>
<dbReference type="KEGG" id="marz:MARA_33930"/>
<geneLocation type="plasmid" evidence="2">
    <name>pjcm18538 dna</name>
</geneLocation>
<proteinExistence type="predicted"/>
<gene>
    <name evidence="1" type="ORF">MARA_33930</name>
</gene>
<dbReference type="Proteomes" id="UP000467428">
    <property type="component" value="Chromosome"/>
</dbReference>
<dbReference type="AlphaFoldDB" id="A0A7I7S1T8"/>
<reference evidence="1 2" key="1">
    <citation type="journal article" date="2019" name="Emerg. Microbes Infect.">
        <title>Comprehensive subspecies identification of 175 nontuberculous mycobacteria species based on 7547 genomic profiles.</title>
        <authorList>
            <person name="Matsumoto Y."/>
            <person name="Kinjo T."/>
            <person name="Motooka D."/>
            <person name="Nabeya D."/>
            <person name="Jung N."/>
            <person name="Uechi K."/>
            <person name="Horii T."/>
            <person name="Iida T."/>
            <person name="Fujita J."/>
            <person name="Nakamura S."/>
        </authorList>
    </citation>
    <scope>NUCLEOTIDE SEQUENCE [LARGE SCALE GENOMIC DNA]</scope>
    <source>
        <strain evidence="1 2">JCM 18538</strain>
    </source>
</reference>
<keyword evidence="2" id="KW-1185">Reference proteome</keyword>
<dbReference type="EMBL" id="AP022593">
    <property type="protein sequence ID" value="BBY49925.1"/>
    <property type="molecule type" value="Genomic_DNA"/>
</dbReference>
<sequence>MGTFAHAGRALRAVPEHGWNAMEDRIIRAVRDTPRGGWPITVTDPTGRSELGTLAVSDLALRTALSRAIRPDPDSWLLDVAADVRDGELVSVTVSLSGRYGVDLRDVVARVERICARVVADVVGPTSASIEATVTDVHR</sequence>
<organism evidence="1 2">
    <name type="scientific">Mycolicibacterium arabiense</name>
    <dbReference type="NCBI Taxonomy" id="1286181"/>
    <lineage>
        <taxon>Bacteria</taxon>
        <taxon>Bacillati</taxon>
        <taxon>Actinomycetota</taxon>
        <taxon>Actinomycetes</taxon>
        <taxon>Mycobacteriales</taxon>
        <taxon>Mycobacteriaceae</taxon>
        <taxon>Mycolicibacterium</taxon>
    </lineage>
</organism>
<evidence type="ECO:0008006" key="3">
    <source>
        <dbReference type="Google" id="ProtNLM"/>
    </source>
</evidence>
<protein>
    <recommendedName>
        <fullName evidence="3">Asp23/Gls24 family envelope stress response protein</fullName>
    </recommendedName>
</protein>
<name>A0A7I7S1T8_9MYCO</name>
<accession>A0A7I7S1T8</accession>